<evidence type="ECO:0000313" key="4">
    <source>
        <dbReference type="Proteomes" id="UP000029725"/>
    </source>
</evidence>
<feature type="chain" id="PRO_5001941872" evidence="2">
    <location>
        <begin position="25"/>
        <end position="251"/>
    </location>
</feature>
<evidence type="ECO:0000256" key="1">
    <source>
        <dbReference type="SAM" id="Phobius"/>
    </source>
</evidence>
<dbReference type="HOGENOM" id="CLU_1107356_0_0_1"/>
<dbReference type="GeneID" id="25260791"/>
<dbReference type="RefSeq" id="XP_013236749.1">
    <property type="nucleotide sequence ID" value="XM_013381295.1"/>
</dbReference>
<protein>
    <submittedName>
        <fullName evidence="3">Uncharacterized protein</fullName>
    </submittedName>
</protein>
<accession>A0A098VMM4</accession>
<organism evidence="3 4">
    <name type="scientific">Mitosporidium daphniae</name>
    <dbReference type="NCBI Taxonomy" id="1485682"/>
    <lineage>
        <taxon>Eukaryota</taxon>
        <taxon>Fungi</taxon>
        <taxon>Fungi incertae sedis</taxon>
        <taxon>Microsporidia</taxon>
        <taxon>Mitosporidium</taxon>
    </lineage>
</organism>
<dbReference type="Proteomes" id="UP000029725">
    <property type="component" value="Unassembled WGS sequence"/>
</dbReference>
<feature type="transmembrane region" description="Helical" evidence="1">
    <location>
        <begin position="158"/>
        <end position="178"/>
    </location>
</feature>
<feature type="transmembrane region" description="Helical" evidence="1">
    <location>
        <begin position="184"/>
        <end position="203"/>
    </location>
</feature>
<gene>
    <name evidence="3" type="ORF">DI09_77p120</name>
</gene>
<dbReference type="VEuPathDB" id="MicrosporidiaDB:DI09_77p120"/>
<comment type="caution">
    <text evidence="3">The sequence shown here is derived from an EMBL/GenBank/DDBJ whole genome shotgun (WGS) entry which is preliminary data.</text>
</comment>
<evidence type="ECO:0000256" key="2">
    <source>
        <dbReference type="SAM" id="SignalP"/>
    </source>
</evidence>
<dbReference type="EMBL" id="JMKJ01000587">
    <property type="protein sequence ID" value="KGG50322.1"/>
    <property type="molecule type" value="Genomic_DNA"/>
</dbReference>
<keyword evidence="1" id="KW-0812">Transmembrane</keyword>
<dbReference type="AlphaFoldDB" id="A0A098VMM4"/>
<feature type="transmembrane region" description="Helical" evidence="1">
    <location>
        <begin position="215"/>
        <end position="238"/>
    </location>
</feature>
<name>A0A098VMM4_9MICR</name>
<keyword evidence="2" id="KW-0732">Signal</keyword>
<keyword evidence="4" id="KW-1185">Reference proteome</keyword>
<keyword evidence="1" id="KW-1133">Transmembrane helix</keyword>
<proteinExistence type="predicted"/>
<sequence>MKFNLLAFSLFLLLFINLSPLCNGGFLYRHKNPPTLLEDLVGSDIYSWFFGQQKHKSTFWEDFFGQNNEEEASVSNSFSSLFKSDAGTSSIAAGNKPPASEEAAHFSAPIVQSKGFGSSLAGLFSGIEGKKSRPSILAEIFSILGLNGLFEIVGNNNVFLFVDFIISIFILLSTFSLWGFVSVWWQFSNILLPLTAFFILYLIKKNALAIPLLYQLSYLCWLYLNLAFTSCRIIFYVFRNINVAQSSSNTG</sequence>
<feature type="signal peptide" evidence="2">
    <location>
        <begin position="1"/>
        <end position="24"/>
    </location>
</feature>
<keyword evidence="1" id="KW-0472">Membrane</keyword>
<evidence type="ECO:0000313" key="3">
    <source>
        <dbReference type="EMBL" id="KGG50322.1"/>
    </source>
</evidence>
<reference evidence="3 4" key="1">
    <citation type="submission" date="2014-04" db="EMBL/GenBank/DDBJ databases">
        <title>A new species of microsporidia sheds light on the evolution of extreme parasitism.</title>
        <authorList>
            <person name="Haag K.L."/>
            <person name="James T.Y."/>
            <person name="Larsson R."/>
            <person name="Schaer T.M."/>
            <person name="Refardt D."/>
            <person name="Pombert J.-F."/>
            <person name="Ebert D."/>
        </authorList>
    </citation>
    <scope>NUCLEOTIDE SEQUENCE [LARGE SCALE GENOMIC DNA]</scope>
    <source>
        <strain evidence="3 4">UGP3</strain>
        <tissue evidence="3">Spores</tissue>
    </source>
</reference>